<sequence>MHLRFATGCSNALPMIPQRTVKRFSLICNCTQHHDTKVFWTFDFAQRILNFDADHIASTTKFDCIKTEAGLFVTVISRSMTVCGKTSF</sequence>
<dbReference type="Proteomes" id="UP000886998">
    <property type="component" value="Unassembled WGS sequence"/>
</dbReference>
<name>A0A8X6X349_9ARAC</name>
<dbReference type="EMBL" id="BMAV01005213">
    <property type="protein sequence ID" value="GFY46132.1"/>
    <property type="molecule type" value="Genomic_DNA"/>
</dbReference>
<dbReference type="AlphaFoldDB" id="A0A8X6X349"/>
<evidence type="ECO:0000313" key="1">
    <source>
        <dbReference type="EMBL" id="GFY46132.1"/>
    </source>
</evidence>
<keyword evidence="2" id="KW-1185">Reference proteome</keyword>
<reference evidence="1" key="1">
    <citation type="submission" date="2020-08" db="EMBL/GenBank/DDBJ databases">
        <title>Multicomponent nature underlies the extraordinary mechanical properties of spider dragline silk.</title>
        <authorList>
            <person name="Kono N."/>
            <person name="Nakamura H."/>
            <person name="Mori M."/>
            <person name="Yoshida Y."/>
            <person name="Ohtoshi R."/>
            <person name="Malay A.D."/>
            <person name="Moran D.A.P."/>
            <person name="Tomita M."/>
            <person name="Numata K."/>
            <person name="Arakawa K."/>
        </authorList>
    </citation>
    <scope>NUCLEOTIDE SEQUENCE</scope>
</reference>
<gene>
    <name evidence="1" type="ORF">TNIN_367821</name>
</gene>
<evidence type="ECO:0000313" key="2">
    <source>
        <dbReference type="Proteomes" id="UP000886998"/>
    </source>
</evidence>
<proteinExistence type="predicted"/>
<accession>A0A8X6X349</accession>
<comment type="caution">
    <text evidence="1">The sequence shown here is derived from an EMBL/GenBank/DDBJ whole genome shotgun (WGS) entry which is preliminary data.</text>
</comment>
<protein>
    <submittedName>
        <fullName evidence="1">Uncharacterized protein</fullName>
    </submittedName>
</protein>
<organism evidence="1 2">
    <name type="scientific">Trichonephila inaurata madagascariensis</name>
    <dbReference type="NCBI Taxonomy" id="2747483"/>
    <lineage>
        <taxon>Eukaryota</taxon>
        <taxon>Metazoa</taxon>
        <taxon>Ecdysozoa</taxon>
        <taxon>Arthropoda</taxon>
        <taxon>Chelicerata</taxon>
        <taxon>Arachnida</taxon>
        <taxon>Araneae</taxon>
        <taxon>Araneomorphae</taxon>
        <taxon>Entelegynae</taxon>
        <taxon>Araneoidea</taxon>
        <taxon>Nephilidae</taxon>
        <taxon>Trichonephila</taxon>
        <taxon>Trichonephila inaurata</taxon>
    </lineage>
</organism>